<keyword evidence="5" id="KW-1185">Reference proteome</keyword>
<reference evidence="4" key="2">
    <citation type="submission" date="2022-06" db="UniProtKB">
        <authorList>
            <consortium name="EnsemblMetazoa"/>
        </authorList>
    </citation>
    <scope>IDENTIFICATION</scope>
    <source>
        <strain evidence="4">DF5081</strain>
    </source>
</reference>
<keyword evidence="2" id="KW-0564">Palmitate</keyword>
<dbReference type="Proteomes" id="UP000005237">
    <property type="component" value="Unassembled WGS sequence"/>
</dbReference>
<dbReference type="InterPro" id="IPR005552">
    <property type="entry name" value="Scramblase"/>
</dbReference>
<evidence type="ECO:0000313" key="4">
    <source>
        <dbReference type="EnsemblMetazoa" id="CJA08630.1"/>
    </source>
</evidence>
<dbReference type="PANTHER" id="PTHR23248:SF64">
    <property type="entry name" value="PHOSPHOLIPID SCRAMBLASE"/>
    <property type="match status" value="1"/>
</dbReference>
<dbReference type="AlphaFoldDB" id="A0A8R1DPI7"/>
<comment type="similarity">
    <text evidence="1 2">Belongs to the phospholipid scramblase family.</text>
</comment>
<keyword evidence="2" id="KW-0449">Lipoprotein</keyword>
<dbReference type="GO" id="GO:0005886">
    <property type="term" value="C:plasma membrane"/>
    <property type="evidence" value="ECO:0007669"/>
    <property type="project" value="TreeGrafter"/>
</dbReference>
<evidence type="ECO:0000256" key="1">
    <source>
        <dbReference type="ARBA" id="ARBA00005350"/>
    </source>
</evidence>
<evidence type="ECO:0000256" key="3">
    <source>
        <dbReference type="SAM" id="MobiDB-lite"/>
    </source>
</evidence>
<comment type="function">
    <text evidence="2">May mediate accelerated ATP-independent bidirectional transbilayer migration of phospholipids upon binding calcium ions that results in a loss of phospholipid asymmetry in the plasma membrane.</text>
</comment>
<feature type="region of interest" description="Disordered" evidence="3">
    <location>
        <begin position="1"/>
        <end position="24"/>
    </location>
</feature>
<reference evidence="5" key="1">
    <citation type="submission" date="2010-08" db="EMBL/GenBank/DDBJ databases">
        <authorList>
            <consortium name="Caenorhabditis japonica Sequencing Consortium"/>
            <person name="Wilson R.K."/>
        </authorList>
    </citation>
    <scope>NUCLEOTIDE SEQUENCE [LARGE SCALE GENOMIC DNA]</scope>
    <source>
        <strain evidence="5">DF5081</strain>
    </source>
</reference>
<dbReference type="Pfam" id="PF03803">
    <property type="entry name" value="Scramblase"/>
    <property type="match status" value="1"/>
</dbReference>
<name>A0A8R1DPI7_CAEJA</name>
<dbReference type="PANTHER" id="PTHR23248">
    <property type="entry name" value="PHOSPHOLIPID SCRAMBLASE-RELATED"/>
    <property type="match status" value="1"/>
</dbReference>
<dbReference type="EnsemblMetazoa" id="CJA08630.1">
    <property type="protein sequence ID" value="CJA08630.1"/>
    <property type="gene ID" value="WBGene00127833"/>
</dbReference>
<organism evidence="4 5">
    <name type="scientific">Caenorhabditis japonica</name>
    <dbReference type="NCBI Taxonomy" id="281687"/>
    <lineage>
        <taxon>Eukaryota</taxon>
        <taxon>Metazoa</taxon>
        <taxon>Ecdysozoa</taxon>
        <taxon>Nematoda</taxon>
        <taxon>Chromadorea</taxon>
        <taxon>Rhabditida</taxon>
        <taxon>Rhabditina</taxon>
        <taxon>Rhabditomorpha</taxon>
        <taxon>Rhabditoidea</taxon>
        <taxon>Rhabditidae</taxon>
        <taxon>Peloderinae</taxon>
        <taxon>Caenorhabditis</taxon>
    </lineage>
</organism>
<evidence type="ECO:0000256" key="2">
    <source>
        <dbReference type="RuleBase" id="RU363116"/>
    </source>
</evidence>
<feature type="compositionally biased region" description="Polar residues" evidence="3">
    <location>
        <begin position="1"/>
        <end position="11"/>
    </location>
</feature>
<comment type="cofactor">
    <cofactor evidence="2">
        <name>Ca(2+)</name>
        <dbReference type="ChEBI" id="CHEBI:29108"/>
    </cofactor>
</comment>
<sequence>MNQQPYQTAPDNVNPPAPQTLTSESGLIGYDAHETIAASHCMILMQCPDHLEILTGTDTPNKYIVHDMFMKPIMYAVEGSSHIARQILGEARDFQLSIFDNRRQLLMQSSRYGGGCSCGSDYLEMYHKGRPAGVLTRSFGDSNFYLKVNGDDTQLVIASPTSSLSRQCCTTNNGSIPFPIYAKGGMKVGEIVRQSRGAYRLISENDTFVIQCEHACIVLHYYFFDYSRNQHAANYKNDDSSSHYSH</sequence>
<evidence type="ECO:0000313" key="5">
    <source>
        <dbReference type="Proteomes" id="UP000005237"/>
    </source>
</evidence>
<dbReference type="GO" id="GO:0017128">
    <property type="term" value="F:phospholipid scramblase activity"/>
    <property type="evidence" value="ECO:0007669"/>
    <property type="project" value="InterPro"/>
</dbReference>
<protein>
    <recommendedName>
        <fullName evidence="2">Phospholipid scramblase</fullName>
    </recommendedName>
</protein>
<keyword evidence="2" id="KW-0106">Calcium</keyword>
<proteinExistence type="inferred from homology"/>
<accession>A0A8R1DPI7</accession>